<dbReference type="Pfam" id="PF12728">
    <property type="entry name" value="HTH_17"/>
    <property type="match status" value="1"/>
</dbReference>
<comment type="caution">
    <text evidence="2">The sequence shown here is derived from an EMBL/GenBank/DDBJ whole genome shotgun (WGS) entry which is preliminary data.</text>
</comment>
<feature type="domain" description="Helix-turn-helix" evidence="1">
    <location>
        <begin position="39"/>
        <end position="87"/>
    </location>
</feature>
<organism evidence="2">
    <name type="scientific">candidate division WOR-3 bacterium</name>
    <dbReference type="NCBI Taxonomy" id="2052148"/>
    <lineage>
        <taxon>Bacteria</taxon>
        <taxon>Bacteria division WOR-3</taxon>
    </lineage>
</organism>
<dbReference type="EMBL" id="DTGD01000236">
    <property type="protein sequence ID" value="HGB36494.1"/>
    <property type="molecule type" value="Genomic_DNA"/>
</dbReference>
<evidence type="ECO:0000313" key="2">
    <source>
        <dbReference type="EMBL" id="HGB36494.1"/>
    </source>
</evidence>
<sequence length="95" mass="11085">MTFGLFRFSSKSFSAAPPGSGQELEVESKGEWGKLEELITPKELSALLKVSKPWPYVMVKRGLLPYYKFGKVIRFRRADVEEFLERARVERSWRK</sequence>
<dbReference type="SUPFAM" id="SSF46955">
    <property type="entry name" value="Putative DNA-binding domain"/>
    <property type="match status" value="1"/>
</dbReference>
<accession>A0A7V3NVP4</accession>
<name>A0A7V3NVP4_UNCW3</name>
<dbReference type="NCBIfam" id="TIGR01764">
    <property type="entry name" value="excise"/>
    <property type="match status" value="1"/>
</dbReference>
<dbReference type="InterPro" id="IPR010093">
    <property type="entry name" value="SinI_DNA-bd"/>
</dbReference>
<dbReference type="InterPro" id="IPR009061">
    <property type="entry name" value="DNA-bd_dom_put_sf"/>
</dbReference>
<dbReference type="AlphaFoldDB" id="A0A7V3NVP4"/>
<reference evidence="2" key="1">
    <citation type="journal article" date="2020" name="mSystems">
        <title>Genome- and Community-Level Interaction Insights into Carbon Utilization and Element Cycling Functions of Hydrothermarchaeota in Hydrothermal Sediment.</title>
        <authorList>
            <person name="Zhou Z."/>
            <person name="Liu Y."/>
            <person name="Xu W."/>
            <person name="Pan J."/>
            <person name="Luo Z.H."/>
            <person name="Li M."/>
        </authorList>
    </citation>
    <scope>NUCLEOTIDE SEQUENCE [LARGE SCALE GENOMIC DNA]</scope>
    <source>
        <strain evidence="2">SpSt-754</strain>
    </source>
</reference>
<keyword evidence="2" id="KW-0238">DNA-binding</keyword>
<proteinExistence type="predicted"/>
<dbReference type="InterPro" id="IPR041657">
    <property type="entry name" value="HTH_17"/>
</dbReference>
<dbReference type="GO" id="GO:0003677">
    <property type="term" value="F:DNA binding"/>
    <property type="evidence" value="ECO:0007669"/>
    <property type="project" value="UniProtKB-KW"/>
</dbReference>
<evidence type="ECO:0000259" key="1">
    <source>
        <dbReference type="Pfam" id="PF12728"/>
    </source>
</evidence>
<gene>
    <name evidence="2" type="ORF">ENV38_06300</name>
</gene>
<protein>
    <submittedName>
        <fullName evidence="2">DNA-binding protein</fullName>
    </submittedName>
</protein>